<dbReference type="SMART" id="SM00066">
    <property type="entry name" value="GAL4"/>
    <property type="match status" value="1"/>
</dbReference>
<dbReference type="PANTHER" id="PTHR46910:SF37">
    <property type="entry name" value="ZN(II)2CYS6 TRANSCRIPTION FACTOR (EUROFUNG)"/>
    <property type="match status" value="1"/>
</dbReference>
<feature type="region of interest" description="Disordered" evidence="7">
    <location>
        <begin position="457"/>
        <end position="481"/>
    </location>
</feature>
<evidence type="ECO:0000256" key="5">
    <source>
        <dbReference type="ARBA" id="ARBA00023163"/>
    </source>
</evidence>
<dbReference type="PANTHER" id="PTHR46910">
    <property type="entry name" value="TRANSCRIPTION FACTOR PDR1"/>
    <property type="match status" value="1"/>
</dbReference>
<dbReference type="PROSITE" id="PS50048">
    <property type="entry name" value="ZN2_CY6_FUNGAL_2"/>
    <property type="match status" value="1"/>
</dbReference>
<accession>A0ABR4GJ13</accession>
<dbReference type="Gene3D" id="4.10.240.10">
    <property type="entry name" value="Zn(2)-C6 fungal-type DNA-binding domain"/>
    <property type="match status" value="1"/>
</dbReference>
<feature type="domain" description="Zn(2)-C6 fungal-type" evidence="8">
    <location>
        <begin position="578"/>
        <end position="608"/>
    </location>
</feature>
<dbReference type="CDD" id="cd12148">
    <property type="entry name" value="fungal_TF_MHR"/>
    <property type="match status" value="1"/>
</dbReference>
<reference evidence="9 10" key="1">
    <citation type="submission" date="2024-07" db="EMBL/GenBank/DDBJ databases">
        <title>Section-level genome sequencing and comparative genomics of Aspergillus sections Usti and Cavernicolus.</title>
        <authorList>
            <consortium name="Lawrence Berkeley National Laboratory"/>
            <person name="Nybo J.L."/>
            <person name="Vesth T.C."/>
            <person name="Theobald S."/>
            <person name="Frisvad J.C."/>
            <person name="Larsen T.O."/>
            <person name="Kjaerboelling I."/>
            <person name="Rothschild-Mancinelli K."/>
            <person name="Lyhne E.K."/>
            <person name="Kogle M.E."/>
            <person name="Barry K."/>
            <person name="Clum A."/>
            <person name="Na H."/>
            <person name="Ledsgaard L."/>
            <person name="Lin J."/>
            <person name="Lipzen A."/>
            <person name="Kuo A."/>
            <person name="Riley R."/>
            <person name="Mondo S."/>
            <person name="Labutti K."/>
            <person name="Haridas S."/>
            <person name="Pangalinan J."/>
            <person name="Salamov A.A."/>
            <person name="Simmons B.A."/>
            <person name="Magnuson J.K."/>
            <person name="Chen J."/>
            <person name="Drula E."/>
            <person name="Henrissat B."/>
            <person name="Wiebenga A."/>
            <person name="Lubbers R.J."/>
            <person name="Gomes A.C."/>
            <person name="Makela M.R."/>
            <person name="Stajich J."/>
            <person name="Grigoriev I.V."/>
            <person name="Mortensen U.H."/>
            <person name="De Vries R.P."/>
            <person name="Baker S.E."/>
            <person name="Andersen M.R."/>
        </authorList>
    </citation>
    <scope>NUCLEOTIDE SEQUENCE [LARGE SCALE GENOMIC DNA]</scope>
    <source>
        <strain evidence="9 10">CBS 209.92</strain>
    </source>
</reference>
<keyword evidence="5" id="KW-0804">Transcription</keyword>
<feature type="compositionally biased region" description="Low complexity" evidence="7">
    <location>
        <begin position="470"/>
        <end position="481"/>
    </location>
</feature>
<evidence type="ECO:0000256" key="2">
    <source>
        <dbReference type="ARBA" id="ARBA00022723"/>
    </source>
</evidence>
<comment type="caution">
    <text evidence="9">The sequence shown here is derived from an EMBL/GenBank/DDBJ whole genome shotgun (WGS) entry which is preliminary data.</text>
</comment>
<feature type="region of interest" description="Disordered" evidence="7">
    <location>
        <begin position="538"/>
        <end position="575"/>
    </location>
</feature>
<organism evidence="9 10">
    <name type="scientific">Aspergillus keveii</name>
    <dbReference type="NCBI Taxonomy" id="714993"/>
    <lineage>
        <taxon>Eukaryota</taxon>
        <taxon>Fungi</taxon>
        <taxon>Dikarya</taxon>
        <taxon>Ascomycota</taxon>
        <taxon>Pezizomycotina</taxon>
        <taxon>Eurotiomycetes</taxon>
        <taxon>Eurotiomycetidae</taxon>
        <taxon>Eurotiales</taxon>
        <taxon>Aspergillaceae</taxon>
        <taxon>Aspergillus</taxon>
        <taxon>Aspergillus subgen. Nidulantes</taxon>
    </lineage>
</organism>
<keyword evidence="3" id="KW-0805">Transcription regulation</keyword>
<dbReference type="InterPro" id="IPR036864">
    <property type="entry name" value="Zn2-C6_fun-type_DNA-bd_sf"/>
</dbReference>
<keyword evidence="6" id="KW-0539">Nucleus</keyword>
<dbReference type="InterPro" id="IPR007219">
    <property type="entry name" value="XnlR_reg_dom"/>
</dbReference>
<feature type="region of interest" description="Disordered" evidence="7">
    <location>
        <begin position="1"/>
        <end position="21"/>
    </location>
</feature>
<keyword evidence="2" id="KW-0479">Metal-binding</keyword>
<dbReference type="Pfam" id="PF10544">
    <property type="entry name" value="T5orf172"/>
    <property type="match status" value="1"/>
</dbReference>
<evidence type="ECO:0000256" key="7">
    <source>
        <dbReference type="SAM" id="MobiDB-lite"/>
    </source>
</evidence>
<dbReference type="InterPro" id="IPR050987">
    <property type="entry name" value="AtrR-like"/>
</dbReference>
<dbReference type="SUPFAM" id="SSF57701">
    <property type="entry name" value="Zn2/Cys6 DNA-binding domain"/>
    <property type="match status" value="1"/>
</dbReference>
<feature type="compositionally biased region" description="Polar residues" evidence="7">
    <location>
        <begin position="656"/>
        <end position="666"/>
    </location>
</feature>
<evidence type="ECO:0000256" key="4">
    <source>
        <dbReference type="ARBA" id="ARBA00023125"/>
    </source>
</evidence>
<dbReference type="InterPro" id="IPR018306">
    <property type="entry name" value="Phage_T5_Orf172_DNA-bd"/>
</dbReference>
<dbReference type="CDD" id="cd00067">
    <property type="entry name" value="GAL4"/>
    <property type="match status" value="1"/>
</dbReference>
<dbReference type="Proteomes" id="UP001610563">
    <property type="component" value="Unassembled WGS sequence"/>
</dbReference>
<evidence type="ECO:0000313" key="10">
    <source>
        <dbReference type="Proteomes" id="UP001610563"/>
    </source>
</evidence>
<name>A0ABR4GJ13_9EURO</name>
<evidence type="ECO:0000313" key="9">
    <source>
        <dbReference type="EMBL" id="KAL2799046.1"/>
    </source>
</evidence>
<evidence type="ECO:0000256" key="1">
    <source>
        <dbReference type="ARBA" id="ARBA00004123"/>
    </source>
</evidence>
<proteinExistence type="predicted"/>
<dbReference type="Pfam" id="PF04082">
    <property type="entry name" value="Fungal_trans"/>
    <property type="match status" value="1"/>
</dbReference>
<comment type="subcellular location">
    <subcellularLocation>
        <location evidence="1">Nucleus</location>
    </subcellularLocation>
</comment>
<gene>
    <name evidence="9" type="ORF">BJX66DRAFT_322292</name>
</gene>
<protein>
    <recommendedName>
        <fullName evidence="8">Zn(2)-C6 fungal-type domain-containing protein</fullName>
    </recommendedName>
</protein>
<dbReference type="InterPro" id="IPR001138">
    <property type="entry name" value="Zn2Cys6_DnaBD"/>
</dbReference>
<dbReference type="Pfam" id="PF00172">
    <property type="entry name" value="Zn_clus"/>
    <property type="match status" value="1"/>
</dbReference>
<evidence type="ECO:0000259" key="8">
    <source>
        <dbReference type="PROSITE" id="PS50048"/>
    </source>
</evidence>
<evidence type="ECO:0000256" key="6">
    <source>
        <dbReference type="ARBA" id="ARBA00023242"/>
    </source>
</evidence>
<sequence length="1214" mass="136681">MTRRRLPTSLPQDFRYPLMTPDNDRESFVDYDLYDGDAGHSRDHLVYPNYQAREPSPAPQVVRVARQPEMIRRQSVRPFSGDWGTYDLAGPSDDSKVPGSFQDGDTGFGAEIIESVPRSAYAHPAELADLYSDDDSTENSDFGHDEPIAFPQLPIEDVVMEVAYILRTRSKPSGEGFTYVFADPTGRNKFYKIGSAKNVSKRANEHRSICNISSFRVQRKPAIPIPQYKRLEKLAQAELINMSYDPNCVCSTHCQYLWGREQTAVEILEFWAKWLGKHSPYDKDGHLLPFWEHRLRVFESNIPKNFDCKGAKCLKRSGDTLACPFCLRAGWKAWAEPDGREKIEFASRTQIGSEWAHKILMYLHKYIPIKEDIYLAGVDGIGWAKSHMGRFKSPVLLLNLLYARLLIPMLWSTIFTATDTIPFITMMEIVLFSVIYQLVRLELAQLTAQGSTADRYSKDGRLVRRKPVQSAPDKASDASSAVKAAKEPRIIEIPEDRIPNVTKSTAPSVKGTGTMKKSEAMSMLFPGEAAARIKRLKPGRRRSDFGHCPQQSLMYPSPSSGGRSEEETAQPSKRTVRACDACYKRKIKCDATLPKCNWCSHHDSPCTFERKVRRTRKKLATAKDSSKTPGSHLSERIARIEKLLAEKLHHEPVPSLPQQSHLGSTNHSRDLTPSPASLVQPTASSSVPLHFAGKELGAISLFTGIPFILPEGQEWVQSRTGQELAFDKFTSLRTPWEKQRAVNSNDMLAQLQSPQLGDLPDRHLLEISFEIYRTSVMQRVFPAVDPVLFWSTIGSAYRERSSEADRCSASTKACIFAFAAFVGVLCSPCFAAQEQKLPRLDEEACIAKARYLLCEVLQEPPTIDGLQAVTILALLELFQGNLQSANYYGSIAGRMLFMLGGHKFSNQPCWLPESVKDTTARTQTHLRTLFWLHFTVEQDISLRTGQAQIYSEDNCDLTLPPDYVEQMYISLQYHHNSTNLPGNPIFPVDLRLSLIRARAYSALYSFKAMKKSDAEVLKNIRELDDELERWRLSVPPLWRPTLSFTHETPDPNCAMHSVILRLNYHLCMTIIHQASSRCKSWETQTYVMDGVSSSLALSVEASRSTLLYLEASGHVLVDGVFWALIFYPMSALLAIFCNILQNPAEPQATKDLALLKSATGMLERVFTRQAFSVNELVHVKLVADFVNELCRLATCAMDKAWRERTSAVSTPTAA</sequence>
<dbReference type="EMBL" id="JBFTWV010000009">
    <property type="protein sequence ID" value="KAL2799046.1"/>
    <property type="molecule type" value="Genomic_DNA"/>
</dbReference>
<keyword evidence="4" id="KW-0238">DNA-binding</keyword>
<evidence type="ECO:0000256" key="3">
    <source>
        <dbReference type="ARBA" id="ARBA00023015"/>
    </source>
</evidence>
<feature type="region of interest" description="Disordered" evidence="7">
    <location>
        <begin position="652"/>
        <end position="679"/>
    </location>
</feature>
<keyword evidence="10" id="KW-1185">Reference proteome</keyword>